<evidence type="ECO:0008006" key="3">
    <source>
        <dbReference type="Google" id="ProtNLM"/>
    </source>
</evidence>
<reference evidence="1 2" key="1">
    <citation type="submission" date="2024-07" db="EMBL/GenBank/DDBJ databases">
        <authorList>
            <person name="Pitt A."/>
            <person name="Hahn M.W."/>
        </authorList>
    </citation>
    <scope>NUCLEOTIDE SEQUENCE [LARGE SCALE GENOMIC DNA]</scope>
    <source>
        <strain evidence="1 2">1-SAACH-A3</strain>
    </source>
</reference>
<organism evidence="1 2">
    <name type="scientific">Aquirufa salirivi</name>
    <dbReference type="NCBI Taxonomy" id="3104729"/>
    <lineage>
        <taxon>Bacteria</taxon>
        <taxon>Pseudomonadati</taxon>
        <taxon>Bacteroidota</taxon>
        <taxon>Cytophagia</taxon>
        <taxon>Cytophagales</taxon>
        <taxon>Flectobacillaceae</taxon>
        <taxon>Aquirufa</taxon>
    </lineage>
</organism>
<dbReference type="RefSeq" id="WP_406749936.1">
    <property type="nucleotide sequence ID" value="NZ_JBEWZH010000002.1"/>
</dbReference>
<gene>
    <name evidence="1" type="ORF">U0R11_04105</name>
</gene>
<keyword evidence="2" id="KW-1185">Reference proteome</keyword>
<name>A0ABW8RS64_9BACT</name>
<comment type="caution">
    <text evidence="1">The sequence shown here is derived from an EMBL/GenBank/DDBJ whole genome shotgun (WGS) entry which is preliminary data.</text>
</comment>
<sequence length="205" mass="24450">MDFSQNQKEKKTIYSPPYDSPIEDELIWHLTKYINPVIEVVPQFEIVTTRANYRLDFALEIEGKLIGIECDGKDYHNLRRDIWRDVEIINNSQIEEIFRFRGCDIYYHINECLYVLGWLHKGLFDNRGFDNLKRLVEGEVFQDSFLEEIYGLTYIDLDFKGFNGEFNLIKVVKSSRKFSQFNYYSNVLLDNPLSSIDFIFEKYNT</sequence>
<accession>A0ABW8RS64</accession>
<evidence type="ECO:0000313" key="2">
    <source>
        <dbReference type="Proteomes" id="UP001623558"/>
    </source>
</evidence>
<protein>
    <recommendedName>
        <fullName evidence="3">DUF559 domain-containing protein</fullName>
    </recommendedName>
</protein>
<evidence type="ECO:0000313" key="1">
    <source>
        <dbReference type="EMBL" id="MFL0161566.1"/>
    </source>
</evidence>
<dbReference type="EMBL" id="JBEWZH010000002">
    <property type="protein sequence ID" value="MFL0161566.1"/>
    <property type="molecule type" value="Genomic_DNA"/>
</dbReference>
<proteinExistence type="predicted"/>
<dbReference type="Proteomes" id="UP001623558">
    <property type="component" value="Unassembled WGS sequence"/>
</dbReference>